<sequence>MNWQSITRNWGLTAERLAQRFPQLEAESLRRQRPDRGAVAQEIADRHDLTLLEAERELDDWLFAQSAAQQLDRLAG</sequence>
<reference evidence="2" key="1">
    <citation type="submission" date="2016-10" db="EMBL/GenBank/DDBJ databases">
        <authorList>
            <person name="Varghese N."/>
            <person name="Submissions S."/>
        </authorList>
    </citation>
    <scope>NUCLEOTIDE SEQUENCE [LARGE SCALE GENOMIC DNA]</scope>
    <source>
        <strain evidence="2">DSM 26894</strain>
    </source>
</reference>
<dbReference type="AlphaFoldDB" id="A0A1I6PFX2"/>
<dbReference type="InterPro" id="IPR036629">
    <property type="entry name" value="YjbJ_sf"/>
</dbReference>
<accession>A0A1I6PFX2</accession>
<dbReference type="Gene3D" id="1.10.1470.10">
    <property type="entry name" value="YjbJ"/>
    <property type="match status" value="1"/>
</dbReference>
<organism evidence="1 2">
    <name type="scientific">Alloyangia pacifica</name>
    <dbReference type="NCBI Taxonomy" id="311180"/>
    <lineage>
        <taxon>Bacteria</taxon>
        <taxon>Pseudomonadati</taxon>
        <taxon>Pseudomonadota</taxon>
        <taxon>Alphaproteobacteria</taxon>
        <taxon>Rhodobacterales</taxon>
        <taxon>Roseobacteraceae</taxon>
        <taxon>Alloyangia</taxon>
    </lineage>
</organism>
<evidence type="ECO:0000313" key="2">
    <source>
        <dbReference type="Proteomes" id="UP000199392"/>
    </source>
</evidence>
<evidence type="ECO:0000313" key="1">
    <source>
        <dbReference type="EMBL" id="SFS39102.1"/>
    </source>
</evidence>
<name>A0A1I6PFX2_9RHOB</name>
<dbReference type="EMBL" id="FOZW01000001">
    <property type="protein sequence ID" value="SFS39102.1"/>
    <property type="molecule type" value="Genomic_DNA"/>
</dbReference>
<dbReference type="Proteomes" id="UP000199392">
    <property type="component" value="Unassembled WGS sequence"/>
</dbReference>
<proteinExistence type="predicted"/>
<protein>
    <submittedName>
        <fullName evidence="1">Uncharacterized protein</fullName>
    </submittedName>
</protein>
<keyword evidence="2" id="KW-1185">Reference proteome</keyword>
<gene>
    <name evidence="1" type="ORF">SAMN04488050_101510</name>
</gene>
<dbReference type="RefSeq" id="WP_092421265.1">
    <property type="nucleotide sequence ID" value="NZ_FNCL01000002.1"/>
</dbReference>